<protein>
    <submittedName>
        <fullName evidence="1">Uncharacterized protein</fullName>
    </submittedName>
</protein>
<organism evidence="1 2">
    <name type="scientific">Datura stramonium</name>
    <name type="common">Jimsonweed</name>
    <name type="synonym">Common thornapple</name>
    <dbReference type="NCBI Taxonomy" id="4076"/>
    <lineage>
        <taxon>Eukaryota</taxon>
        <taxon>Viridiplantae</taxon>
        <taxon>Streptophyta</taxon>
        <taxon>Embryophyta</taxon>
        <taxon>Tracheophyta</taxon>
        <taxon>Spermatophyta</taxon>
        <taxon>Magnoliopsida</taxon>
        <taxon>eudicotyledons</taxon>
        <taxon>Gunneridae</taxon>
        <taxon>Pentapetalae</taxon>
        <taxon>asterids</taxon>
        <taxon>lamiids</taxon>
        <taxon>Solanales</taxon>
        <taxon>Solanaceae</taxon>
        <taxon>Solanoideae</taxon>
        <taxon>Datureae</taxon>
        <taxon>Datura</taxon>
    </lineage>
</organism>
<dbReference type="Proteomes" id="UP000823775">
    <property type="component" value="Unassembled WGS sequence"/>
</dbReference>
<evidence type="ECO:0000313" key="1">
    <source>
        <dbReference type="EMBL" id="MCE3215534.1"/>
    </source>
</evidence>
<comment type="caution">
    <text evidence="1">The sequence shown here is derived from an EMBL/GenBank/DDBJ whole genome shotgun (WGS) entry which is preliminary data.</text>
</comment>
<keyword evidence="2" id="KW-1185">Reference proteome</keyword>
<evidence type="ECO:0000313" key="2">
    <source>
        <dbReference type="Proteomes" id="UP000823775"/>
    </source>
</evidence>
<proteinExistence type="predicted"/>
<name>A0ABS8WVK5_DATST</name>
<reference evidence="1 2" key="1">
    <citation type="journal article" date="2021" name="BMC Genomics">
        <title>Datura genome reveals duplications of psychoactive alkaloid biosynthetic genes and high mutation rate following tissue culture.</title>
        <authorList>
            <person name="Rajewski A."/>
            <person name="Carter-House D."/>
            <person name="Stajich J."/>
            <person name="Litt A."/>
        </authorList>
    </citation>
    <scope>NUCLEOTIDE SEQUENCE [LARGE SCALE GENOMIC DNA]</scope>
    <source>
        <strain evidence="1">AR-01</strain>
    </source>
</reference>
<gene>
    <name evidence="1" type="ORF">HAX54_002742</name>
</gene>
<accession>A0ABS8WVK5</accession>
<dbReference type="EMBL" id="JACEIK010011218">
    <property type="protein sequence ID" value="MCE3215534.1"/>
    <property type="molecule type" value="Genomic_DNA"/>
</dbReference>
<sequence length="128" mass="14763">MVRRKMKGGIGPLFSGFGGRQIWVFFSHGGCWRKQRRGEKGITGRRCFSGSGEVLEGEGGLGVAREIRWLGFGVNSGFRAVILRWSFPLAGSAVENDEEEEVERERRRWLHVRVRPEKFKRVVTHWFK</sequence>